<dbReference type="EMBL" id="WHPN01000126">
    <property type="protein sequence ID" value="KAF4410111.1"/>
    <property type="molecule type" value="Genomic_DNA"/>
</dbReference>
<dbReference type="InterPro" id="IPR000805">
    <property type="entry name" value="Glyco_hydro_26"/>
</dbReference>
<proteinExistence type="inferred from homology"/>
<protein>
    <submittedName>
        <fullName evidence="10">Beta-mannanase</fullName>
    </submittedName>
</protein>
<feature type="domain" description="Rhodanese" evidence="7">
    <location>
        <begin position="332"/>
        <end position="347"/>
    </location>
</feature>
<keyword evidence="11" id="KW-1185">Reference proteome</keyword>
<dbReference type="InterPro" id="IPR005084">
    <property type="entry name" value="CBM6"/>
</dbReference>
<dbReference type="SUPFAM" id="SSF49785">
    <property type="entry name" value="Galactose-binding domain-like"/>
    <property type="match status" value="1"/>
</dbReference>
<evidence type="ECO:0000256" key="4">
    <source>
        <dbReference type="PROSITE-ProRule" id="PRU01100"/>
    </source>
</evidence>
<feature type="region of interest" description="Disordered" evidence="5">
    <location>
        <begin position="160"/>
        <end position="180"/>
    </location>
</feature>
<feature type="region of interest" description="Disordered" evidence="5">
    <location>
        <begin position="476"/>
        <end position="518"/>
    </location>
</feature>
<dbReference type="PROSITE" id="PS51175">
    <property type="entry name" value="CBM6"/>
    <property type="match status" value="1"/>
</dbReference>
<accession>A0ABQ7FMD9</accession>
<organism evidence="10 11">
    <name type="scientific">Streptomyces lycii</name>
    <dbReference type="NCBI Taxonomy" id="2654337"/>
    <lineage>
        <taxon>Bacteria</taxon>
        <taxon>Bacillati</taxon>
        <taxon>Actinomycetota</taxon>
        <taxon>Actinomycetes</taxon>
        <taxon>Kitasatosporales</taxon>
        <taxon>Streptomycetaceae</taxon>
        <taxon>Streptomyces</taxon>
    </lineage>
</organism>
<dbReference type="PRINTS" id="PR00739">
    <property type="entry name" value="GLHYDRLASE26"/>
</dbReference>
<evidence type="ECO:0000256" key="6">
    <source>
        <dbReference type="SAM" id="SignalP"/>
    </source>
</evidence>
<dbReference type="PROSITE" id="PS51257">
    <property type="entry name" value="PROKAR_LIPOPROTEIN"/>
    <property type="match status" value="1"/>
</dbReference>
<dbReference type="PANTHER" id="PTHR40079:SF4">
    <property type="entry name" value="GH26 DOMAIN-CONTAINING PROTEIN-RELATED"/>
    <property type="match status" value="1"/>
</dbReference>
<dbReference type="InterPro" id="IPR022790">
    <property type="entry name" value="GH26_dom"/>
</dbReference>
<dbReference type="Gene3D" id="2.60.120.260">
    <property type="entry name" value="Galactose-binding domain-like"/>
    <property type="match status" value="1"/>
</dbReference>
<dbReference type="InterPro" id="IPR001763">
    <property type="entry name" value="Rhodanese-like_dom"/>
</dbReference>
<dbReference type="PROSITE" id="PS50206">
    <property type="entry name" value="RHODANESE_3"/>
    <property type="match status" value="1"/>
</dbReference>
<name>A0ABQ7FMD9_9ACTN</name>
<dbReference type="PROSITE" id="PS51764">
    <property type="entry name" value="GH26"/>
    <property type="match status" value="1"/>
</dbReference>
<feature type="domain" description="CBM6" evidence="8">
    <location>
        <begin position="40"/>
        <end position="158"/>
    </location>
</feature>
<feature type="compositionally biased region" description="Basic and acidic residues" evidence="5">
    <location>
        <begin position="504"/>
        <end position="518"/>
    </location>
</feature>
<dbReference type="InterPro" id="IPR008979">
    <property type="entry name" value="Galactose-bd-like_sf"/>
</dbReference>
<dbReference type="SUPFAM" id="SSF51445">
    <property type="entry name" value="(Trans)glycosidases"/>
    <property type="match status" value="1"/>
</dbReference>
<evidence type="ECO:0000259" key="8">
    <source>
        <dbReference type="PROSITE" id="PS51175"/>
    </source>
</evidence>
<evidence type="ECO:0000256" key="1">
    <source>
        <dbReference type="ARBA" id="ARBA00007754"/>
    </source>
</evidence>
<dbReference type="Gene3D" id="3.20.20.80">
    <property type="entry name" value="Glycosidases"/>
    <property type="match status" value="1"/>
</dbReference>
<feature type="chain" id="PRO_5046496299" evidence="6">
    <location>
        <begin position="29"/>
        <end position="518"/>
    </location>
</feature>
<keyword evidence="3 4" id="KW-0326">Glycosidase</keyword>
<dbReference type="Proteomes" id="UP000621266">
    <property type="component" value="Unassembled WGS sequence"/>
</dbReference>
<keyword evidence="2 4" id="KW-0378">Hydrolase</keyword>
<reference evidence="10 11" key="1">
    <citation type="submission" date="2019-10" db="EMBL/GenBank/DDBJ databases">
        <title>Streptomyces tenebrisbrunneis sp.nov., an endogenous actinomycete isolated from of Lycium ruthenicum.</title>
        <authorList>
            <person name="Ma L."/>
        </authorList>
    </citation>
    <scope>NUCLEOTIDE SEQUENCE [LARGE SCALE GENOMIC DNA]</scope>
    <source>
        <strain evidence="10 11">TRM 66187</strain>
    </source>
</reference>
<comment type="similarity">
    <text evidence="1 4">Belongs to the glycosyl hydrolase 26 family.</text>
</comment>
<evidence type="ECO:0000256" key="3">
    <source>
        <dbReference type="ARBA" id="ARBA00023295"/>
    </source>
</evidence>
<dbReference type="Pfam" id="PF02156">
    <property type="entry name" value="Glyco_hydro_26"/>
    <property type="match status" value="1"/>
</dbReference>
<comment type="caution">
    <text evidence="10">The sequence shown here is derived from an EMBL/GenBank/DDBJ whole genome shotgun (WGS) entry which is preliminary data.</text>
</comment>
<feature type="domain" description="GH26" evidence="9">
    <location>
        <begin position="179"/>
        <end position="473"/>
    </location>
</feature>
<feature type="signal peptide" evidence="6">
    <location>
        <begin position="1"/>
        <end position="28"/>
    </location>
</feature>
<evidence type="ECO:0000313" key="11">
    <source>
        <dbReference type="Proteomes" id="UP000621266"/>
    </source>
</evidence>
<feature type="active site" description="Nucleophile" evidence="4">
    <location>
        <position position="422"/>
    </location>
</feature>
<sequence>MRFRTSPSGVLAASVACLLALSAAPPGAAAHPADTRAEAQVYEAETGALHGVTVGTSAAGYSGTGYVEGFDAADDSVTVTVPDSPGGLHDLTIHYRAPYGQKTASLQVNGQGAGDVTFTPTDTFSTAAAGRVLLEEGENTVTVLNNWGWYEIDAISLSPSEPRPPHQVSGAPVDPDAGPEARELLSDLTGNYGKNILSGQQDMASVQWLEDNVGASPAVAGLDMMDYSPSRVERGTSSTEVENALAWDERGGITTFVWHWNAPSGLIDEPGKEWWRGFYTDATTFDVAAAIADKQSPEYELLLRDIDAIAQELSRLQDAGVPVLWRPLHEAEGGWFWWGAKGPEPAKELWRIMYDRMVNHHGLHNLLWVWNSVDPAWYPGDDVVDIVSADSYPQQGDHGPVSGTYEKLVQLVGDEKLVALTETGSIPDPELLRTYEADWSWFTTWSGFSADEAYNPLEFVERVYRDEGVITLDELPDWRAGSGSGAPPGPGASPVSTVAPESDSSGREAAAREAGARR</sequence>
<keyword evidence="6" id="KW-0732">Signal</keyword>
<dbReference type="InterPro" id="IPR017853">
    <property type="entry name" value="GH"/>
</dbReference>
<evidence type="ECO:0000256" key="2">
    <source>
        <dbReference type="ARBA" id="ARBA00022801"/>
    </source>
</evidence>
<evidence type="ECO:0000313" key="10">
    <source>
        <dbReference type="EMBL" id="KAF4410111.1"/>
    </source>
</evidence>
<gene>
    <name evidence="10" type="ORF">GCU69_05575</name>
</gene>
<evidence type="ECO:0000256" key="5">
    <source>
        <dbReference type="SAM" id="MobiDB-lite"/>
    </source>
</evidence>
<feature type="active site" description="Proton donor" evidence="4">
    <location>
        <position position="330"/>
    </location>
</feature>
<dbReference type="RefSeq" id="WP_156205277.1">
    <property type="nucleotide sequence ID" value="NZ_WHPN01000126.1"/>
</dbReference>
<dbReference type="PANTHER" id="PTHR40079">
    <property type="entry name" value="MANNAN ENDO-1,4-BETA-MANNOSIDASE E-RELATED"/>
    <property type="match status" value="1"/>
</dbReference>
<dbReference type="CDD" id="cd04086">
    <property type="entry name" value="CBM35_mannanase-like"/>
    <property type="match status" value="1"/>
</dbReference>
<dbReference type="Pfam" id="PF16990">
    <property type="entry name" value="CBM_35"/>
    <property type="match status" value="1"/>
</dbReference>
<evidence type="ECO:0000259" key="7">
    <source>
        <dbReference type="PROSITE" id="PS50206"/>
    </source>
</evidence>
<evidence type="ECO:0000259" key="9">
    <source>
        <dbReference type="PROSITE" id="PS51764"/>
    </source>
</evidence>